<comment type="function">
    <text evidence="2">Antitoxin component of a type II toxin-antitoxin (TA) system.</text>
</comment>
<protein>
    <recommendedName>
        <fullName evidence="2">Antitoxin</fullName>
    </recommendedName>
</protein>
<reference evidence="3" key="2">
    <citation type="submission" date="2020-09" db="EMBL/GenBank/DDBJ databases">
        <authorList>
            <person name="Sun Q."/>
            <person name="Sedlacek I."/>
        </authorList>
    </citation>
    <scope>NUCLEOTIDE SEQUENCE</scope>
    <source>
        <strain evidence="3">CCM 7905</strain>
    </source>
</reference>
<dbReference type="AlphaFoldDB" id="A0A917CX41"/>
<organism evidence="3 4">
    <name type="scientific">Rhodococcoides trifolii</name>
    <dbReference type="NCBI Taxonomy" id="908250"/>
    <lineage>
        <taxon>Bacteria</taxon>
        <taxon>Bacillati</taxon>
        <taxon>Actinomycetota</taxon>
        <taxon>Actinomycetes</taxon>
        <taxon>Mycobacteriales</taxon>
        <taxon>Nocardiaceae</taxon>
        <taxon>Rhodococcoides</taxon>
    </lineage>
</organism>
<gene>
    <name evidence="3" type="ORF">GCM10007304_12270</name>
</gene>
<keyword evidence="4" id="KW-1185">Reference proteome</keyword>
<evidence type="ECO:0000313" key="4">
    <source>
        <dbReference type="Proteomes" id="UP000654257"/>
    </source>
</evidence>
<dbReference type="SUPFAM" id="SSF143120">
    <property type="entry name" value="YefM-like"/>
    <property type="match status" value="1"/>
</dbReference>
<dbReference type="InterPro" id="IPR036165">
    <property type="entry name" value="YefM-like_sf"/>
</dbReference>
<dbReference type="EMBL" id="BMCU01000001">
    <property type="protein sequence ID" value="GGF99904.1"/>
    <property type="molecule type" value="Genomic_DNA"/>
</dbReference>
<dbReference type="Gene3D" id="6.10.250.330">
    <property type="match status" value="1"/>
</dbReference>
<dbReference type="Pfam" id="PF02604">
    <property type="entry name" value="PhdYeFM_antitox"/>
    <property type="match status" value="1"/>
</dbReference>
<name>A0A917CX41_9NOCA</name>
<dbReference type="Gene3D" id="3.40.1620.10">
    <property type="entry name" value="YefM-like domain"/>
    <property type="match status" value="1"/>
</dbReference>
<sequence length="89" mass="9413">MKTVTFADALTHFQDLVDAAANGAEPIAIKSDAGDAVLMSTSDHGAMLTTLHLLSSPTNARHIYESINQARRGDVESVELEGVASETDD</sequence>
<comment type="similarity">
    <text evidence="1 2">Belongs to the phD/YefM antitoxin family.</text>
</comment>
<reference evidence="3" key="1">
    <citation type="journal article" date="2014" name="Int. J. Syst. Evol. Microbiol.">
        <title>Complete genome sequence of Corynebacterium casei LMG S-19264T (=DSM 44701T), isolated from a smear-ripened cheese.</title>
        <authorList>
            <consortium name="US DOE Joint Genome Institute (JGI-PGF)"/>
            <person name="Walter F."/>
            <person name="Albersmeier A."/>
            <person name="Kalinowski J."/>
            <person name="Ruckert C."/>
        </authorList>
    </citation>
    <scope>NUCLEOTIDE SEQUENCE</scope>
    <source>
        <strain evidence="3">CCM 7905</strain>
    </source>
</reference>
<dbReference type="Proteomes" id="UP000654257">
    <property type="component" value="Unassembled WGS sequence"/>
</dbReference>
<accession>A0A917CX41</accession>
<dbReference type="InterPro" id="IPR006442">
    <property type="entry name" value="Antitoxin_Phd/YefM"/>
</dbReference>
<comment type="caution">
    <text evidence="3">The sequence shown here is derived from an EMBL/GenBank/DDBJ whole genome shotgun (WGS) entry which is preliminary data.</text>
</comment>
<dbReference type="RefSeq" id="WP_188543749.1">
    <property type="nucleotide sequence ID" value="NZ_BMCU01000001.1"/>
</dbReference>
<evidence type="ECO:0000256" key="1">
    <source>
        <dbReference type="ARBA" id="ARBA00009981"/>
    </source>
</evidence>
<proteinExistence type="inferred from homology"/>
<evidence type="ECO:0000313" key="3">
    <source>
        <dbReference type="EMBL" id="GGF99904.1"/>
    </source>
</evidence>
<evidence type="ECO:0000256" key="2">
    <source>
        <dbReference type="RuleBase" id="RU362080"/>
    </source>
</evidence>